<accession>A0A0V0QAS7</accession>
<proteinExistence type="predicted"/>
<name>A0A0V0QAS7_PSEPJ</name>
<dbReference type="EMBL" id="LDAU01000215">
    <property type="protein sequence ID" value="KRW99281.1"/>
    <property type="molecule type" value="Genomic_DNA"/>
</dbReference>
<evidence type="ECO:0000313" key="3">
    <source>
        <dbReference type="Proteomes" id="UP000054937"/>
    </source>
</evidence>
<organism evidence="2 3">
    <name type="scientific">Pseudocohnilembus persalinus</name>
    <name type="common">Ciliate</name>
    <dbReference type="NCBI Taxonomy" id="266149"/>
    <lineage>
        <taxon>Eukaryota</taxon>
        <taxon>Sar</taxon>
        <taxon>Alveolata</taxon>
        <taxon>Ciliophora</taxon>
        <taxon>Intramacronucleata</taxon>
        <taxon>Oligohymenophorea</taxon>
        <taxon>Scuticociliatia</taxon>
        <taxon>Philasterida</taxon>
        <taxon>Pseudocohnilembidae</taxon>
        <taxon>Pseudocohnilembus</taxon>
    </lineage>
</organism>
<keyword evidence="3" id="KW-1185">Reference proteome</keyword>
<evidence type="ECO:0000313" key="2">
    <source>
        <dbReference type="EMBL" id="KRW99281.1"/>
    </source>
</evidence>
<evidence type="ECO:0000256" key="1">
    <source>
        <dbReference type="SAM" id="MobiDB-lite"/>
    </source>
</evidence>
<comment type="caution">
    <text evidence="2">The sequence shown here is derived from an EMBL/GenBank/DDBJ whole genome shotgun (WGS) entry which is preliminary data.</text>
</comment>
<dbReference type="InParanoid" id="A0A0V0QAS7"/>
<reference evidence="2 3" key="1">
    <citation type="journal article" date="2015" name="Sci. Rep.">
        <title>Genome of the facultative scuticociliatosis pathogen Pseudocohnilembus persalinus provides insight into its virulence through horizontal gene transfer.</title>
        <authorList>
            <person name="Xiong J."/>
            <person name="Wang G."/>
            <person name="Cheng J."/>
            <person name="Tian M."/>
            <person name="Pan X."/>
            <person name="Warren A."/>
            <person name="Jiang C."/>
            <person name="Yuan D."/>
            <person name="Miao W."/>
        </authorList>
    </citation>
    <scope>NUCLEOTIDE SEQUENCE [LARGE SCALE GENOMIC DNA]</scope>
    <source>
        <strain evidence="2">36N120E</strain>
    </source>
</reference>
<dbReference type="Proteomes" id="UP000054937">
    <property type="component" value="Unassembled WGS sequence"/>
</dbReference>
<feature type="region of interest" description="Disordered" evidence="1">
    <location>
        <begin position="42"/>
        <end position="64"/>
    </location>
</feature>
<protein>
    <submittedName>
        <fullName evidence="2">Uncharacterized protein</fullName>
    </submittedName>
</protein>
<sequence length="457" mass="54593">MSSIHKARSMSNNELYYQIRQIFKKHNSQSKKMMSESISSFSNYNLPTQGQTNQDSQSFYGSENQPQYYRQLSQQQNQTYYWTPQREDEQNLEQYEKYLLSQPNMKSFNQHFRTSAQDLDQKQFSNWQNCNNVVQKQESGKCRANQRFSSTILSNNKISRLQSFSTPKNQRILGNSNLKGQQNNYSQIININSNNDDQRDNNEIFNNIIVQNYSYNPKINRNQQNQKSVKINRLRLSQQLFQPLHDPSSPLKESLQKHKREIKFEKFSPRKSLIDEKKSDDERRFNNYKEIKINYNNTPNISKISGRNNKMYTQRFTDVNYDKANAQFQKFYYADNFKCNFQLEKQKTLQKEGRDVYPANIKFLMSRKEPEPDLVQKQFLNVKPSIKQVNMDIQSGRELPAQLGNRYYRKLEKHEIKVDLSGNDKKNLFKLANQFRKQENLQKQKVKYQRSKSLRMQ</sequence>
<gene>
    <name evidence="2" type="ORF">PPERSA_07053</name>
</gene>
<dbReference type="AlphaFoldDB" id="A0A0V0QAS7"/>